<evidence type="ECO:0000256" key="1">
    <source>
        <dbReference type="ARBA" id="ARBA00002180"/>
    </source>
</evidence>
<feature type="region of interest" description="Disordered" evidence="18">
    <location>
        <begin position="286"/>
        <end position="310"/>
    </location>
</feature>
<evidence type="ECO:0000256" key="17">
    <source>
        <dbReference type="ARBA" id="ARBA00023268"/>
    </source>
</evidence>
<evidence type="ECO:0000256" key="5">
    <source>
        <dbReference type="ARBA" id="ARBA00022723"/>
    </source>
</evidence>
<protein>
    <recommendedName>
        <fullName evidence="19">Integrase catalytic domain-containing protein</fullName>
    </recommendedName>
</protein>
<dbReference type="EMBL" id="NJHN03000055">
    <property type="protein sequence ID" value="KAH9419701.1"/>
    <property type="molecule type" value="Genomic_DNA"/>
</dbReference>
<evidence type="ECO:0000256" key="7">
    <source>
        <dbReference type="ARBA" id="ARBA00022750"/>
    </source>
</evidence>
<evidence type="ECO:0000256" key="14">
    <source>
        <dbReference type="ARBA" id="ARBA00022932"/>
    </source>
</evidence>
<dbReference type="InterPro" id="IPR043128">
    <property type="entry name" value="Rev_trsase/Diguanyl_cyclase"/>
</dbReference>
<dbReference type="InterPro" id="IPR036397">
    <property type="entry name" value="RNaseH_sf"/>
</dbReference>
<feature type="compositionally biased region" description="Low complexity" evidence="18">
    <location>
        <begin position="297"/>
        <end position="308"/>
    </location>
</feature>
<dbReference type="PANTHER" id="PTHR42648">
    <property type="entry name" value="TRANSPOSASE, PUTATIVE-RELATED"/>
    <property type="match status" value="1"/>
</dbReference>
<feature type="region of interest" description="Disordered" evidence="18">
    <location>
        <begin position="770"/>
        <end position="864"/>
    </location>
</feature>
<feature type="compositionally biased region" description="Polar residues" evidence="18">
    <location>
        <begin position="843"/>
        <end position="859"/>
    </location>
</feature>
<keyword evidence="15" id="KW-0917">Virion maturation</keyword>
<dbReference type="InterPro" id="IPR012337">
    <property type="entry name" value="RNaseH-like_sf"/>
</dbReference>
<evidence type="ECO:0000256" key="10">
    <source>
        <dbReference type="ARBA" id="ARBA00022840"/>
    </source>
</evidence>
<evidence type="ECO:0000256" key="12">
    <source>
        <dbReference type="ARBA" id="ARBA00022908"/>
    </source>
</evidence>
<keyword evidence="7" id="KW-0064">Aspartyl protease</keyword>
<evidence type="ECO:0000256" key="4">
    <source>
        <dbReference type="ARBA" id="ARBA00022722"/>
    </source>
</evidence>
<dbReference type="InterPro" id="IPR057670">
    <property type="entry name" value="SH3_retrovirus"/>
</dbReference>
<dbReference type="PANTHER" id="PTHR42648:SF11">
    <property type="entry name" value="TRANSPOSON TY4-P GAG-POL POLYPROTEIN"/>
    <property type="match status" value="1"/>
</dbReference>
<dbReference type="InterPro" id="IPR054722">
    <property type="entry name" value="PolX-like_BBD"/>
</dbReference>
<evidence type="ECO:0000313" key="21">
    <source>
        <dbReference type="Proteomes" id="UP000887458"/>
    </source>
</evidence>
<reference evidence="20 21" key="2">
    <citation type="journal article" date="2022" name="Mol. Biol. Evol.">
        <title>Comparative Genomics Reveals Insights into the Divergent Evolution of Astigmatic Mites and Household Pest Adaptations.</title>
        <authorList>
            <person name="Xiong Q."/>
            <person name="Wan A.T."/>
            <person name="Liu X."/>
            <person name="Fung C.S."/>
            <person name="Xiao X."/>
            <person name="Malainual N."/>
            <person name="Hou J."/>
            <person name="Wang L."/>
            <person name="Wang M."/>
            <person name="Yang K.Y."/>
            <person name="Cui Y."/>
            <person name="Leung E.L."/>
            <person name="Nong W."/>
            <person name="Shin S.K."/>
            <person name="Au S.W."/>
            <person name="Jeong K.Y."/>
            <person name="Chew F.T."/>
            <person name="Hui J.H."/>
            <person name="Leung T.F."/>
            <person name="Tungtrongchitr A."/>
            <person name="Zhong N."/>
            <person name="Liu Z."/>
            <person name="Tsui S.K."/>
        </authorList>
    </citation>
    <scope>NUCLEOTIDE SEQUENCE [LARGE SCALE GENOMIC DNA]</scope>
    <source>
        <strain evidence="20">Derp</strain>
    </source>
</reference>
<evidence type="ECO:0000256" key="11">
    <source>
        <dbReference type="ARBA" id="ARBA00022842"/>
    </source>
</evidence>
<keyword evidence="5" id="KW-0479">Metal-binding</keyword>
<dbReference type="Proteomes" id="UP000887458">
    <property type="component" value="Unassembled WGS sequence"/>
</dbReference>
<evidence type="ECO:0000256" key="2">
    <source>
        <dbReference type="ARBA" id="ARBA00022612"/>
    </source>
</evidence>
<keyword evidence="13" id="KW-0695">RNA-directed DNA polymerase</keyword>
<dbReference type="Pfam" id="PF22936">
    <property type="entry name" value="Pol_BBD"/>
    <property type="match status" value="1"/>
</dbReference>
<evidence type="ECO:0000313" key="20">
    <source>
        <dbReference type="EMBL" id="KAH9419701.1"/>
    </source>
</evidence>
<dbReference type="Pfam" id="PF25597">
    <property type="entry name" value="SH3_retrovirus"/>
    <property type="match status" value="1"/>
</dbReference>
<comment type="caution">
    <text evidence="20">The sequence shown here is derived from an EMBL/GenBank/DDBJ whole genome shotgun (WGS) entry which is preliminary data.</text>
</comment>
<keyword evidence="17" id="KW-0511">Multifunctional enzyme</keyword>
<evidence type="ECO:0000256" key="3">
    <source>
        <dbReference type="ARBA" id="ARBA00022670"/>
    </source>
</evidence>
<dbReference type="Pfam" id="PF00665">
    <property type="entry name" value="rve"/>
    <property type="match status" value="1"/>
</dbReference>
<dbReference type="Gene3D" id="3.30.420.10">
    <property type="entry name" value="Ribonuclease H-like superfamily/Ribonuclease H"/>
    <property type="match status" value="1"/>
</dbReference>
<keyword evidence="3" id="KW-0645">Protease</keyword>
<feature type="compositionally biased region" description="Polar residues" evidence="18">
    <location>
        <begin position="770"/>
        <end position="779"/>
    </location>
</feature>
<sequence length="1390" mass="157308">MSDNKTNKPDLSSVLQQLSSAIASMSKSQDSGKQDSKLTETFVFGQVSKYDGNNVKAWINTVRSAFEACGKGDYLKREISPQEPEYIEYCRYYGLIIFTFNPNTIELVQHCKTVFQVWSYMIRFEKDTFATSVRKFTTLLKTTYNGGTLRKWSELLTARFEDLESEWVSLNESTRCVLIISLLPRPSFDRLADRLTSRDKITMKDIINAFVEEDEKNKSSSLSTKRQDSESIIKQAAKAAIQKKSFHKSSKPSSSNRSELKCTYCNRNGHSVDQCHTKFWDDGHKTKNVPQTNRPGTSATNTNTNSANRQARSVVLKCTNRLPNGNSWIIDSGCTSHATNDDSNLIHPVQKSAVFEAAGGSPIISEKMGGTIINLNNGHKLQLSNVAFGNFNSNLLSVQKLFEDGYSIIFDGESENPTVTIRKGDFVTEASRNDDGLWVLINQPVHKMFNLWHHRLGHPGKTILDRVHFNHPEVDNKLGNCHECCQNKSIASSHKLPMIYKDVGLFELLHIDLWESPTLSVSGCKYGMLIVDHHSRFCFGIPLKSKSDAAEAIIDFINFRQRRHKRVVRFIRTDCGREFVNSTLDNFCLENGIEHETTVGYAPEQNGIVERMNRTVFGTVRTLLNSANVPHYYWAETMITAICLINIWIRDDGLSPYEKFFNKKPTYNHLRTFGCVAYGHIPKGKRVTKLDPTSKRLLFLGYTKSPAMYRLLDPTDHEVYIMHDVKFVENEMYFSSDSANQSSYHHSSDSSSTGESLSSAFVHSNFITSDNETNTSTQQSDNILDSSDNNDISVLPSTSSQSSFLPSSSSTSIMSPSSSPSSSSTLIDQHDSDYNPDDDYSDTRSSLSFDNDEQPIQRQLSRENRGVPPIRFGFKCVNSHVIPTTYAEALGMPDADKWREAIHAEIDQLQKYKVFAKVPHDDSIRPIPTKWIFTRKRSGKYKARLVACGYRQQLGVDYNDTASPTPDRSLTNIVLSWAKTCRYKVRQLDVRTAFLNAPLDEPVYVRPPPGFGGSGLLKLEKALYGLKQSPLQWYRTIADHLQSIGFVRCTTDRCLFKRNDTILLLYVDDIIVTGKSESDIDSLIDELDIKFEITDLGNVSDYLGISIVEFHDRFELSQSKYISKVLEEFNMTNCHSARVPMSSLYEYDDNEPVDNSLPVQKLIGCLLYIANRTRPDICFAVNWLSRYMSKPTGSLFKACKQILRYLAGTIDSTLVCGELSSDLELYTDSSFGQGTTRHSTSGIFVKCGNSSLFWRSMKQRKISVSSCEAESKALLDGYKTIVPILEIFEFIGFHVFLKFKCDNQSTIHIFKGGQMKKSRSFDIEIKKLVEIFEQTKYTIEYVETAWQLADMLTKPLSFVSFKNLLNHFNIMTNFDKGAPSTTTTTTTLHS</sequence>
<dbReference type="InterPro" id="IPR013103">
    <property type="entry name" value="RVT_2"/>
</dbReference>
<dbReference type="PROSITE" id="PS50994">
    <property type="entry name" value="INTEGRASE"/>
    <property type="match status" value="1"/>
</dbReference>
<keyword evidence="9" id="KW-0378">Hydrolase</keyword>
<keyword evidence="4" id="KW-0540">Nuclease</keyword>
<keyword evidence="11" id="KW-0460">Magnesium</keyword>
<feature type="compositionally biased region" description="Low complexity" evidence="18">
    <location>
        <begin position="780"/>
        <end position="827"/>
    </location>
</feature>
<accession>A0ABQ8JAS6</accession>
<dbReference type="InterPro" id="IPR001584">
    <property type="entry name" value="Integrase_cat-core"/>
</dbReference>
<feature type="domain" description="Integrase catalytic" evidence="19">
    <location>
        <begin position="493"/>
        <end position="664"/>
    </location>
</feature>
<evidence type="ECO:0000256" key="16">
    <source>
        <dbReference type="ARBA" id="ARBA00023172"/>
    </source>
</evidence>
<evidence type="ECO:0000259" key="19">
    <source>
        <dbReference type="PROSITE" id="PS50994"/>
    </source>
</evidence>
<proteinExistence type="predicted"/>
<dbReference type="InterPro" id="IPR039537">
    <property type="entry name" value="Retrotran_Ty1/copia-like"/>
</dbReference>
<dbReference type="SUPFAM" id="SSF56672">
    <property type="entry name" value="DNA/RNA polymerases"/>
    <property type="match status" value="1"/>
</dbReference>
<dbReference type="CDD" id="cd09272">
    <property type="entry name" value="RNase_HI_RT_Ty1"/>
    <property type="match status" value="1"/>
</dbReference>
<evidence type="ECO:0000256" key="18">
    <source>
        <dbReference type="SAM" id="MobiDB-lite"/>
    </source>
</evidence>
<keyword evidence="6" id="KW-0547">Nucleotide-binding</keyword>
<keyword evidence="14" id="KW-0239">DNA-directed DNA polymerase</keyword>
<keyword evidence="2" id="KW-1188">Viral release from host cell</keyword>
<dbReference type="Gene3D" id="3.10.10.10">
    <property type="entry name" value="HIV Type 1 Reverse Transcriptase, subunit A, domain 1"/>
    <property type="match status" value="1"/>
</dbReference>
<reference evidence="20 21" key="1">
    <citation type="journal article" date="2018" name="J. Allergy Clin. Immunol.">
        <title>High-quality assembly of Dermatophagoides pteronyssinus genome and transcriptome reveals a wide range of novel allergens.</title>
        <authorList>
            <person name="Liu X.Y."/>
            <person name="Yang K.Y."/>
            <person name="Wang M.Q."/>
            <person name="Kwok J.S."/>
            <person name="Zeng X."/>
            <person name="Yang Z."/>
            <person name="Xiao X.J."/>
            <person name="Lau C.P."/>
            <person name="Li Y."/>
            <person name="Huang Z.M."/>
            <person name="Ba J.G."/>
            <person name="Yim A.K."/>
            <person name="Ouyang C.Y."/>
            <person name="Ngai S.M."/>
            <person name="Chan T.F."/>
            <person name="Leung E.L."/>
            <person name="Liu L."/>
            <person name="Liu Z.G."/>
            <person name="Tsui S.K."/>
        </authorList>
    </citation>
    <scope>NUCLEOTIDE SEQUENCE [LARGE SCALE GENOMIC DNA]</scope>
    <source>
        <strain evidence="20">Derp</strain>
    </source>
</reference>
<comment type="function">
    <text evidence="1">The aspartyl protease (PR) mediates the proteolytic cleavages of the Gag and Gag-Pol polyproteins after assembly of the VLP.</text>
</comment>
<evidence type="ECO:0000256" key="6">
    <source>
        <dbReference type="ARBA" id="ARBA00022741"/>
    </source>
</evidence>
<keyword evidence="16" id="KW-0233">DNA recombination</keyword>
<evidence type="ECO:0000256" key="8">
    <source>
        <dbReference type="ARBA" id="ARBA00022759"/>
    </source>
</evidence>
<dbReference type="InterPro" id="IPR043502">
    <property type="entry name" value="DNA/RNA_pol_sf"/>
</dbReference>
<keyword evidence="8" id="KW-0255">Endonuclease</keyword>
<dbReference type="Pfam" id="PF07727">
    <property type="entry name" value="RVT_2"/>
    <property type="match status" value="1"/>
</dbReference>
<evidence type="ECO:0000256" key="9">
    <source>
        <dbReference type="ARBA" id="ARBA00022801"/>
    </source>
</evidence>
<keyword evidence="10" id="KW-0067">ATP-binding</keyword>
<evidence type="ECO:0000256" key="13">
    <source>
        <dbReference type="ARBA" id="ARBA00022918"/>
    </source>
</evidence>
<name>A0ABQ8JAS6_DERPT</name>
<dbReference type="SUPFAM" id="SSF53098">
    <property type="entry name" value="Ribonuclease H-like"/>
    <property type="match status" value="1"/>
</dbReference>
<keyword evidence="14" id="KW-0548">Nucleotidyltransferase</keyword>
<keyword evidence="12" id="KW-0229">DNA integration</keyword>
<keyword evidence="21" id="KW-1185">Reference proteome</keyword>
<evidence type="ECO:0000256" key="15">
    <source>
        <dbReference type="ARBA" id="ARBA00023113"/>
    </source>
</evidence>
<gene>
    <name evidence="20" type="ORF">DERP_014853</name>
</gene>
<dbReference type="Gene3D" id="3.30.70.270">
    <property type="match status" value="1"/>
</dbReference>
<organism evidence="20 21">
    <name type="scientific">Dermatophagoides pteronyssinus</name>
    <name type="common">European house dust mite</name>
    <dbReference type="NCBI Taxonomy" id="6956"/>
    <lineage>
        <taxon>Eukaryota</taxon>
        <taxon>Metazoa</taxon>
        <taxon>Ecdysozoa</taxon>
        <taxon>Arthropoda</taxon>
        <taxon>Chelicerata</taxon>
        <taxon>Arachnida</taxon>
        <taxon>Acari</taxon>
        <taxon>Acariformes</taxon>
        <taxon>Sarcoptiformes</taxon>
        <taxon>Astigmata</taxon>
        <taxon>Psoroptidia</taxon>
        <taxon>Analgoidea</taxon>
        <taxon>Pyroglyphidae</taxon>
        <taxon>Dermatophagoidinae</taxon>
        <taxon>Dermatophagoides</taxon>
    </lineage>
</organism>
<keyword evidence="14" id="KW-0808">Transferase</keyword>